<dbReference type="Proteomes" id="UP000002051">
    <property type="component" value="Chromosome 6"/>
</dbReference>
<dbReference type="Gramene" id="rna35761">
    <property type="protein sequence ID" value="RHN51337.1"/>
    <property type="gene ID" value="gene35761"/>
</dbReference>
<evidence type="ECO:0000313" key="4">
    <source>
        <dbReference type="EnsemblPlants" id="AES75408"/>
    </source>
</evidence>
<name>G7KJ13_MEDTR</name>
<dbReference type="HOGENOM" id="CLU_726420_0_0_1"/>
<organism evidence="2 5">
    <name type="scientific">Medicago truncatula</name>
    <name type="common">Barrel medic</name>
    <name type="synonym">Medicago tribuloides</name>
    <dbReference type="NCBI Taxonomy" id="3880"/>
    <lineage>
        <taxon>Eukaryota</taxon>
        <taxon>Viridiplantae</taxon>
        <taxon>Streptophyta</taxon>
        <taxon>Embryophyta</taxon>
        <taxon>Tracheophyta</taxon>
        <taxon>Spermatophyta</taxon>
        <taxon>Magnoliopsida</taxon>
        <taxon>eudicotyledons</taxon>
        <taxon>Gunneridae</taxon>
        <taxon>Pentapetalae</taxon>
        <taxon>rosids</taxon>
        <taxon>fabids</taxon>
        <taxon>Fabales</taxon>
        <taxon>Fabaceae</taxon>
        <taxon>Papilionoideae</taxon>
        <taxon>50 kb inversion clade</taxon>
        <taxon>NPAAA clade</taxon>
        <taxon>Hologalegina</taxon>
        <taxon>IRL clade</taxon>
        <taxon>Trifolieae</taxon>
        <taxon>Medicago</taxon>
    </lineage>
</organism>
<protein>
    <submittedName>
        <fullName evidence="2 4">Uncharacterized protein</fullName>
    </submittedName>
</protein>
<feature type="compositionally biased region" description="Basic residues" evidence="1">
    <location>
        <begin position="348"/>
        <end position="357"/>
    </location>
</feature>
<dbReference type="Proteomes" id="UP000265566">
    <property type="component" value="Chromosome 6"/>
</dbReference>
<dbReference type="EMBL" id="PSQE01000006">
    <property type="protein sequence ID" value="RHN51337.1"/>
    <property type="molecule type" value="Genomic_DNA"/>
</dbReference>
<feature type="compositionally biased region" description="Basic and acidic residues" evidence="1">
    <location>
        <begin position="358"/>
        <end position="368"/>
    </location>
</feature>
<accession>A0A0C3VVL0</accession>
<dbReference type="AlphaFoldDB" id="G7KJ13"/>
<proteinExistence type="predicted"/>
<reference evidence="2 5" key="2">
    <citation type="journal article" date="2014" name="BMC Genomics">
        <title>An improved genome release (version Mt4.0) for the model legume Medicago truncatula.</title>
        <authorList>
            <person name="Tang H."/>
            <person name="Krishnakumar V."/>
            <person name="Bidwell S."/>
            <person name="Rosen B."/>
            <person name="Chan A."/>
            <person name="Zhou S."/>
            <person name="Gentzbittel L."/>
            <person name="Childs K.L."/>
            <person name="Yandell M."/>
            <person name="Gundlach H."/>
            <person name="Mayer K.F."/>
            <person name="Schwartz D.C."/>
            <person name="Town C.D."/>
        </authorList>
    </citation>
    <scope>GENOME REANNOTATION</scope>
    <source>
        <strain evidence="4 5">cv. Jemalong A17</strain>
    </source>
</reference>
<evidence type="ECO:0000313" key="2">
    <source>
        <dbReference type="EMBL" id="AES75408.2"/>
    </source>
</evidence>
<reference evidence="2 5" key="1">
    <citation type="journal article" date="2011" name="Nature">
        <title>The Medicago genome provides insight into the evolution of rhizobial symbioses.</title>
        <authorList>
            <person name="Young N.D."/>
            <person name="Debelle F."/>
            <person name="Oldroyd G.E."/>
            <person name="Geurts R."/>
            <person name="Cannon S.B."/>
            <person name="Udvardi M.K."/>
            <person name="Benedito V.A."/>
            <person name="Mayer K.F."/>
            <person name="Gouzy J."/>
            <person name="Schoof H."/>
            <person name="Van de Peer Y."/>
            <person name="Proost S."/>
            <person name="Cook D.R."/>
            <person name="Meyers B.C."/>
            <person name="Spannagl M."/>
            <person name="Cheung F."/>
            <person name="De Mita S."/>
            <person name="Krishnakumar V."/>
            <person name="Gundlach H."/>
            <person name="Zhou S."/>
            <person name="Mudge J."/>
            <person name="Bharti A.K."/>
            <person name="Murray J.D."/>
            <person name="Naoumkina M.A."/>
            <person name="Rosen B."/>
            <person name="Silverstein K.A."/>
            <person name="Tang H."/>
            <person name="Rombauts S."/>
            <person name="Zhao P.X."/>
            <person name="Zhou P."/>
            <person name="Barbe V."/>
            <person name="Bardou P."/>
            <person name="Bechner M."/>
            <person name="Bellec A."/>
            <person name="Berger A."/>
            <person name="Berges H."/>
            <person name="Bidwell S."/>
            <person name="Bisseling T."/>
            <person name="Choisne N."/>
            <person name="Couloux A."/>
            <person name="Denny R."/>
            <person name="Deshpande S."/>
            <person name="Dai X."/>
            <person name="Doyle J.J."/>
            <person name="Dudez A.M."/>
            <person name="Farmer A.D."/>
            <person name="Fouteau S."/>
            <person name="Franken C."/>
            <person name="Gibelin C."/>
            <person name="Gish J."/>
            <person name="Goldstein S."/>
            <person name="Gonzalez A.J."/>
            <person name="Green P.J."/>
            <person name="Hallab A."/>
            <person name="Hartog M."/>
            <person name="Hua A."/>
            <person name="Humphray S.J."/>
            <person name="Jeong D.H."/>
            <person name="Jing Y."/>
            <person name="Jocker A."/>
            <person name="Kenton S.M."/>
            <person name="Kim D.J."/>
            <person name="Klee K."/>
            <person name="Lai H."/>
            <person name="Lang C."/>
            <person name="Lin S."/>
            <person name="Macmil S.L."/>
            <person name="Magdelenat G."/>
            <person name="Matthews L."/>
            <person name="McCorrison J."/>
            <person name="Monaghan E.L."/>
            <person name="Mun J.H."/>
            <person name="Najar F.Z."/>
            <person name="Nicholson C."/>
            <person name="Noirot C."/>
            <person name="O'Bleness M."/>
            <person name="Paule C.R."/>
            <person name="Poulain J."/>
            <person name="Prion F."/>
            <person name="Qin B."/>
            <person name="Qu C."/>
            <person name="Retzel E.F."/>
            <person name="Riddle C."/>
            <person name="Sallet E."/>
            <person name="Samain S."/>
            <person name="Samson N."/>
            <person name="Sanders I."/>
            <person name="Saurat O."/>
            <person name="Scarpelli C."/>
            <person name="Schiex T."/>
            <person name="Segurens B."/>
            <person name="Severin A.J."/>
            <person name="Sherrier D.J."/>
            <person name="Shi R."/>
            <person name="Sims S."/>
            <person name="Singer S.R."/>
            <person name="Sinharoy S."/>
            <person name="Sterck L."/>
            <person name="Viollet A."/>
            <person name="Wang B.B."/>
            <person name="Wang K."/>
            <person name="Wang M."/>
            <person name="Wang X."/>
            <person name="Warfsmann J."/>
            <person name="Weissenbach J."/>
            <person name="White D.D."/>
            <person name="White J.D."/>
            <person name="Wiley G.B."/>
            <person name="Wincker P."/>
            <person name="Xing Y."/>
            <person name="Yang L."/>
            <person name="Yao Z."/>
            <person name="Ying F."/>
            <person name="Zhai J."/>
            <person name="Zhou L."/>
            <person name="Zuber A."/>
            <person name="Denarie J."/>
            <person name="Dixon R.A."/>
            <person name="May G.D."/>
            <person name="Schwartz D.C."/>
            <person name="Rogers J."/>
            <person name="Quetier F."/>
            <person name="Town C.D."/>
            <person name="Roe B.A."/>
        </authorList>
    </citation>
    <scope>NUCLEOTIDE SEQUENCE [LARGE SCALE GENOMIC DNA]</scope>
    <source>
        <strain evidence="2">A17</strain>
        <strain evidence="4 5">cv. Jemalong A17</strain>
    </source>
</reference>
<feature type="region of interest" description="Disordered" evidence="1">
    <location>
        <begin position="343"/>
        <end position="381"/>
    </location>
</feature>
<dbReference type="EMBL" id="CM001222">
    <property type="protein sequence ID" value="AES75408.2"/>
    <property type="molecule type" value="Genomic_DNA"/>
</dbReference>
<feature type="region of interest" description="Disordered" evidence="1">
    <location>
        <begin position="55"/>
        <end position="79"/>
    </location>
</feature>
<dbReference type="PaxDb" id="3880-AES75408"/>
<feature type="compositionally biased region" description="Polar residues" evidence="1">
    <location>
        <begin position="55"/>
        <end position="64"/>
    </location>
</feature>
<evidence type="ECO:0000256" key="1">
    <source>
        <dbReference type="SAM" id="MobiDB-lite"/>
    </source>
</evidence>
<evidence type="ECO:0000313" key="3">
    <source>
        <dbReference type="EMBL" id="RHN51337.1"/>
    </source>
</evidence>
<reference evidence="4" key="3">
    <citation type="submission" date="2015-04" db="UniProtKB">
        <authorList>
            <consortium name="EnsemblPlants"/>
        </authorList>
    </citation>
    <scope>IDENTIFICATION</scope>
    <source>
        <strain evidence="4">cv. Jemalong A17</strain>
    </source>
</reference>
<accession>G7KJ13</accession>
<reference evidence="3" key="4">
    <citation type="journal article" date="2018" name="Nat. Plants">
        <title>Whole-genome landscape of Medicago truncatula symbiotic genes.</title>
        <authorList>
            <person name="Pecrix Y."/>
            <person name="Gamas P."/>
            <person name="Carrere S."/>
        </authorList>
    </citation>
    <scope>NUCLEOTIDE SEQUENCE</scope>
    <source>
        <tissue evidence="3">Leaves</tissue>
    </source>
</reference>
<keyword evidence="5" id="KW-1185">Reference proteome</keyword>
<evidence type="ECO:0000313" key="5">
    <source>
        <dbReference type="Proteomes" id="UP000002051"/>
    </source>
</evidence>
<sequence>MRREGLAFPVKVEYEKHPAYCSHCKVLRHTILQCKRLNYEKTQYVKEIHQTKFQSQHAKSNIDGTKNMKNKKHESEGALEEHQVQLEKEKFFCSTNAHTTTEFANGNARINKSALLHNSVDLLTVENETTRGLAVTNAHTTPQFDNGNTGIGNSALLQNFFELLSSDSEANHGEADMTIYASTAEQLVDTRMESLDAPLELASNQMGILDVPLKTACLLTDTCFKAPCSSETRPLNNSVTSVSAPKAFDPALVANWAATPVLTPACFPIPITSNYEFLGMDKRPPTTPYVQIFHSAAANKSIQVLKKFWGDEVDEDNSESDFASDNTDGSNKYFEENLVKACSSKASKQQKKQKSPRQKQDNSKEGIKTRFKTHVLSHSSA</sequence>
<gene>
    <name evidence="2" type="ordered locus">MTR_6g044410</name>
    <name evidence="3" type="ORF">MtrunA17_Chr6g0467481</name>
</gene>
<dbReference type="EnsemblPlants" id="AES75408">
    <property type="protein sequence ID" value="AES75408"/>
    <property type="gene ID" value="MTR_6g044410"/>
</dbReference>